<dbReference type="SUPFAM" id="SSF63829">
    <property type="entry name" value="Calcium-dependent phosphotriesterase"/>
    <property type="match status" value="1"/>
</dbReference>
<dbReference type="Proteomes" id="UP000777438">
    <property type="component" value="Unassembled WGS sequence"/>
</dbReference>
<comment type="caution">
    <text evidence="2">The sequence shown here is derived from an EMBL/GenBank/DDBJ whole genome shotgun (WGS) entry which is preliminary data.</text>
</comment>
<name>A0A9P8W5E5_9HYPO</name>
<dbReference type="AlphaFoldDB" id="A0A9P8W5E5"/>
<organism evidence="2 3">
    <name type="scientific">Thelonectria olida</name>
    <dbReference type="NCBI Taxonomy" id="1576542"/>
    <lineage>
        <taxon>Eukaryota</taxon>
        <taxon>Fungi</taxon>
        <taxon>Dikarya</taxon>
        <taxon>Ascomycota</taxon>
        <taxon>Pezizomycotina</taxon>
        <taxon>Sordariomycetes</taxon>
        <taxon>Hypocreomycetidae</taxon>
        <taxon>Hypocreales</taxon>
        <taxon>Nectriaceae</taxon>
        <taxon>Thelonectria</taxon>
    </lineage>
</organism>
<feature type="signal peptide" evidence="1">
    <location>
        <begin position="1"/>
        <end position="18"/>
    </location>
</feature>
<keyword evidence="1" id="KW-0732">Signal</keyword>
<dbReference type="InterPro" id="IPR011042">
    <property type="entry name" value="6-blade_b-propeller_TolB-like"/>
</dbReference>
<evidence type="ECO:0000313" key="3">
    <source>
        <dbReference type="Proteomes" id="UP000777438"/>
    </source>
</evidence>
<dbReference type="PANTHER" id="PTHR42060:SF1">
    <property type="entry name" value="NHL REPEAT-CONTAINING PROTEIN"/>
    <property type="match status" value="1"/>
</dbReference>
<feature type="chain" id="PRO_5040355426" description="SMP-30/Gluconolactonase/LRE-like region domain-containing protein" evidence="1">
    <location>
        <begin position="19"/>
        <end position="343"/>
    </location>
</feature>
<dbReference type="PANTHER" id="PTHR42060">
    <property type="entry name" value="NHL REPEAT-CONTAINING PROTEIN-RELATED"/>
    <property type="match status" value="1"/>
</dbReference>
<keyword evidence="3" id="KW-1185">Reference proteome</keyword>
<sequence length="343" mass="36305">MFANSLLLAAVLPVLSLAKSLPGTVLDQLPHGTWLENIAARPNGDLLATQMWPSAIVYTIKKPTGPTHKIEELVSIPEIQSIYGIDQVPKGRHGKETYIVVGGNSSNIGVPVIGTFSAFAIEFGCETSKPKVKRISNFNTKSAFLNGVTAIPGVSKAVLVADSANGFVGYLDLKSGKWDTSAFVFPEMAPKPNATLPVGVNGIRAYNGYLYFSNSFAVSIYRIPITPSGYPVKGAKPKLVSDFSDKAVFVDDFAIDTEGNIWAASNFDNKVVYINTKTGTSKVVVGGDNEMIVAGDTAVAFGRGKYDKDFLYVATSGALAMPVGGENGKTEGAKIVAVDTSAH</sequence>
<dbReference type="Gene3D" id="2.120.10.30">
    <property type="entry name" value="TolB, C-terminal domain"/>
    <property type="match status" value="1"/>
</dbReference>
<evidence type="ECO:0000256" key="1">
    <source>
        <dbReference type="SAM" id="SignalP"/>
    </source>
</evidence>
<reference evidence="2 3" key="1">
    <citation type="journal article" date="2021" name="Nat. Commun.">
        <title>Genetic determinants of endophytism in the Arabidopsis root mycobiome.</title>
        <authorList>
            <person name="Mesny F."/>
            <person name="Miyauchi S."/>
            <person name="Thiergart T."/>
            <person name="Pickel B."/>
            <person name="Atanasova L."/>
            <person name="Karlsson M."/>
            <person name="Huettel B."/>
            <person name="Barry K.W."/>
            <person name="Haridas S."/>
            <person name="Chen C."/>
            <person name="Bauer D."/>
            <person name="Andreopoulos W."/>
            <person name="Pangilinan J."/>
            <person name="LaButti K."/>
            <person name="Riley R."/>
            <person name="Lipzen A."/>
            <person name="Clum A."/>
            <person name="Drula E."/>
            <person name="Henrissat B."/>
            <person name="Kohler A."/>
            <person name="Grigoriev I.V."/>
            <person name="Martin F.M."/>
            <person name="Hacquard S."/>
        </authorList>
    </citation>
    <scope>NUCLEOTIDE SEQUENCE [LARGE SCALE GENOMIC DNA]</scope>
    <source>
        <strain evidence="2 3">MPI-CAGE-CH-0241</strain>
    </source>
</reference>
<dbReference type="OrthoDB" id="5233393at2759"/>
<accession>A0A9P8W5E5</accession>
<evidence type="ECO:0008006" key="4">
    <source>
        <dbReference type="Google" id="ProtNLM"/>
    </source>
</evidence>
<evidence type="ECO:0000313" key="2">
    <source>
        <dbReference type="EMBL" id="KAH6887766.1"/>
    </source>
</evidence>
<protein>
    <recommendedName>
        <fullName evidence="4">SMP-30/Gluconolactonase/LRE-like region domain-containing protein</fullName>
    </recommendedName>
</protein>
<dbReference type="InterPro" id="IPR052998">
    <property type="entry name" value="Hetero-Diels-Alderase-like"/>
</dbReference>
<proteinExistence type="predicted"/>
<gene>
    <name evidence="2" type="ORF">B0T10DRAFT_490303</name>
</gene>
<dbReference type="EMBL" id="JAGPYM010000014">
    <property type="protein sequence ID" value="KAH6887766.1"/>
    <property type="molecule type" value="Genomic_DNA"/>
</dbReference>